<dbReference type="EC" id="2.3.1.-" evidence="4"/>
<name>A0ABU2Y7A1_9FLAO</name>
<keyword evidence="1 4" id="KW-0808">Transferase</keyword>
<dbReference type="PROSITE" id="PS51186">
    <property type="entry name" value="GNAT"/>
    <property type="match status" value="1"/>
</dbReference>
<dbReference type="Proteomes" id="UP001252186">
    <property type="component" value="Unassembled WGS sequence"/>
</dbReference>
<evidence type="ECO:0000313" key="5">
    <source>
        <dbReference type="Proteomes" id="UP001252186"/>
    </source>
</evidence>
<gene>
    <name evidence="4" type="ORF">RM519_12520</name>
</gene>
<reference evidence="4 5" key="1">
    <citation type="submission" date="2023-09" db="EMBL/GenBank/DDBJ databases">
        <authorList>
            <person name="Rey-Velasco X."/>
        </authorList>
    </citation>
    <scope>NUCLEOTIDE SEQUENCE [LARGE SCALE GENOMIC DNA]</scope>
    <source>
        <strain evidence="4 5">P050</strain>
    </source>
</reference>
<keyword evidence="2 4" id="KW-0012">Acyltransferase</keyword>
<evidence type="ECO:0000313" key="4">
    <source>
        <dbReference type="EMBL" id="MDT0554076.1"/>
    </source>
</evidence>
<dbReference type="Gene3D" id="3.40.630.30">
    <property type="match status" value="1"/>
</dbReference>
<dbReference type="RefSeq" id="WP_311594160.1">
    <property type="nucleotide sequence ID" value="NZ_JAVRHV010000007.1"/>
</dbReference>
<dbReference type="PANTHER" id="PTHR43800:SF1">
    <property type="entry name" value="PEPTIDYL-LYSINE N-ACETYLTRANSFERASE YJAB"/>
    <property type="match status" value="1"/>
</dbReference>
<dbReference type="Pfam" id="PF13508">
    <property type="entry name" value="Acetyltransf_7"/>
    <property type="match status" value="1"/>
</dbReference>
<dbReference type="SUPFAM" id="SSF55729">
    <property type="entry name" value="Acyl-CoA N-acyltransferases (Nat)"/>
    <property type="match status" value="1"/>
</dbReference>
<evidence type="ECO:0000259" key="3">
    <source>
        <dbReference type="PROSITE" id="PS51186"/>
    </source>
</evidence>
<organism evidence="4 5">
    <name type="scientific">Urechidicola vernalis</name>
    <dbReference type="NCBI Taxonomy" id="3075600"/>
    <lineage>
        <taxon>Bacteria</taxon>
        <taxon>Pseudomonadati</taxon>
        <taxon>Bacteroidota</taxon>
        <taxon>Flavobacteriia</taxon>
        <taxon>Flavobacteriales</taxon>
        <taxon>Flavobacteriaceae</taxon>
        <taxon>Urechidicola</taxon>
    </lineage>
</organism>
<dbReference type="PANTHER" id="PTHR43800">
    <property type="entry name" value="PEPTIDYL-LYSINE N-ACETYLTRANSFERASE YJAB"/>
    <property type="match status" value="1"/>
</dbReference>
<feature type="domain" description="N-acetyltransferase" evidence="3">
    <location>
        <begin position="1"/>
        <end position="140"/>
    </location>
</feature>
<dbReference type="CDD" id="cd04301">
    <property type="entry name" value="NAT_SF"/>
    <property type="match status" value="1"/>
</dbReference>
<dbReference type="InterPro" id="IPR016181">
    <property type="entry name" value="Acyl_CoA_acyltransferase"/>
</dbReference>
<keyword evidence="5" id="KW-1185">Reference proteome</keyword>
<dbReference type="GO" id="GO:0016746">
    <property type="term" value="F:acyltransferase activity"/>
    <property type="evidence" value="ECO:0007669"/>
    <property type="project" value="UniProtKB-KW"/>
</dbReference>
<dbReference type="EMBL" id="JAVRHV010000007">
    <property type="protein sequence ID" value="MDT0554076.1"/>
    <property type="molecule type" value="Genomic_DNA"/>
</dbReference>
<protein>
    <submittedName>
        <fullName evidence="4">GNAT family N-acetyltransferase</fullName>
        <ecNumber evidence="4">2.3.1.-</ecNumber>
    </submittedName>
</protein>
<comment type="caution">
    <text evidence="4">The sequence shown here is derived from an EMBL/GenBank/DDBJ whole genome shotgun (WGS) entry which is preliminary data.</text>
</comment>
<accession>A0ABU2Y7A1</accession>
<dbReference type="InterPro" id="IPR000182">
    <property type="entry name" value="GNAT_dom"/>
</dbReference>
<evidence type="ECO:0000256" key="1">
    <source>
        <dbReference type="ARBA" id="ARBA00022679"/>
    </source>
</evidence>
<sequence length="140" mass="16159">MIRKHTPEDLDALMLIWIEASSMAHPFLDAVFVDKVKNDMRNLYMPNSDTWVYEIEGEILGFISMIGNEIGGLFVTPSSHSKGIGTQLVKYISSEHETLEVEVFEKNSIGRAFYDKYGFEFLKQYYHEESGEEVLRLVKK</sequence>
<proteinExistence type="predicted"/>
<evidence type="ECO:0000256" key="2">
    <source>
        <dbReference type="ARBA" id="ARBA00023315"/>
    </source>
</evidence>